<reference evidence="2 3" key="1">
    <citation type="submission" date="2017-06" db="EMBL/GenBank/DDBJ databases">
        <title>Complete genome sequence of Nitrospirillum amazonense strain CBAmC, an endophytic nitrogen-fixing and plant growth-promoting bacterium, isolated from sugarcane.</title>
        <authorList>
            <person name="Schwab S."/>
            <person name="dos Santos Teixeira K.R."/>
            <person name="Simoes Araujo J.L."/>
            <person name="Soares Vidal M."/>
            <person name="Borges de Freitas H.R."/>
            <person name="Rivello Crivelaro A.L."/>
            <person name="Bueno de Camargo Nunes A."/>
            <person name="dos Santos C.M."/>
            <person name="Palmeira da Silva Rosa D."/>
            <person name="da Silva Padilha D."/>
            <person name="da Silva E."/>
            <person name="Araujo Terra L."/>
            <person name="Soares Mendes V."/>
            <person name="Farinelli L."/>
            <person name="Magalhaes Cruz L."/>
            <person name="Baldani J.I."/>
        </authorList>
    </citation>
    <scope>NUCLEOTIDE SEQUENCE [LARGE SCALE GENOMIC DNA]</scope>
    <source>
        <strain evidence="2 3">CBAmC</strain>
    </source>
</reference>
<dbReference type="Pfam" id="PF04972">
    <property type="entry name" value="BON"/>
    <property type="match status" value="3"/>
</dbReference>
<dbReference type="InterPro" id="IPR051686">
    <property type="entry name" value="Lipoprotein_DolP"/>
</dbReference>
<dbReference type="PANTHER" id="PTHR34606">
    <property type="entry name" value="BON DOMAIN-CONTAINING PROTEIN"/>
    <property type="match status" value="1"/>
</dbReference>
<evidence type="ECO:0000259" key="1">
    <source>
        <dbReference type="PROSITE" id="PS50914"/>
    </source>
</evidence>
<dbReference type="RefSeq" id="WP_088874914.1">
    <property type="nucleotide sequence ID" value="NZ_CP022112.1"/>
</dbReference>
<feature type="domain" description="BON" evidence="1">
    <location>
        <begin position="149"/>
        <end position="217"/>
    </location>
</feature>
<gene>
    <name evidence="2" type="ORF">Y958_26815</name>
</gene>
<proteinExistence type="predicted"/>
<dbReference type="KEGG" id="nao:Y958_26815"/>
<feature type="domain" description="BON" evidence="1">
    <location>
        <begin position="3"/>
        <end position="71"/>
    </location>
</feature>
<dbReference type="AlphaFoldDB" id="A0A248K0I2"/>
<organism evidence="2 3">
    <name type="scientific">Nitrospirillum viridazoti CBAmc</name>
    <dbReference type="NCBI Taxonomy" id="1441467"/>
    <lineage>
        <taxon>Bacteria</taxon>
        <taxon>Pseudomonadati</taxon>
        <taxon>Pseudomonadota</taxon>
        <taxon>Alphaproteobacteria</taxon>
        <taxon>Rhodospirillales</taxon>
        <taxon>Azospirillaceae</taxon>
        <taxon>Nitrospirillum</taxon>
        <taxon>Nitrospirillum viridazoti</taxon>
    </lineage>
</organism>
<feature type="domain" description="BON" evidence="1">
    <location>
        <begin position="78"/>
        <end position="146"/>
    </location>
</feature>
<dbReference type="PROSITE" id="PS50914">
    <property type="entry name" value="BON"/>
    <property type="match status" value="3"/>
</dbReference>
<keyword evidence="3" id="KW-1185">Reference proteome</keyword>
<accession>A0A248K0I2</accession>
<dbReference type="Gene3D" id="3.30.1340.30">
    <property type="match status" value="3"/>
</dbReference>
<dbReference type="InterPro" id="IPR014004">
    <property type="entry name" value="Transpt-assoc_nodulatn_dom_bac"/>
</dbReference>
<evidence type="ECO:0000313" key="3">
    <source>
        <dbReference type="Proteomes" id="UP000197153"/>
    </source>
</evidence>
<sequence length="217" mass="23770">MSDDKTLQLDVMAELAWDPHLDASHIGVAAEGAVVTLTGHVTSWAEKRAAVAAARRVRGVGAVANEIEVRLPADRKWHDDEIAKRAVDILHWSCPQVAPRVKITVTAGVLTLEGTVEHFFDRMEAERNVHRLHGIVRVDNHLIVSSQASLADVHDKIEAAFRRNANLAADHLSVTADGPVVTLRGRVRSWQEHDIAERAAWGAPGVTEVNNLIQVEP</sequence>
<dbReference type="PANTHER" id="PTHR34606:SF15">
    <property type="entry name" value="BON DOMAIN-CONTAINING PROTEIN"/>
    <property type="match status" value="1"/>
</dbReference>
<dbReference type="EMBL" id="CP022112">
    <property type="protein sequence ID" value="ASG24487.1"/>
    <property type="molecule type" value="Genomic_DNA"/>
</dbReference>
<dbReference type="InterPro" id="IPR007055">
    <property type="entry name" value="BON_dom"/>
</dbReference>
<protein>
    <recommendedName>
        <fullName evidence="1">BON domain-containing protein</fullName>
    </recommendedName>
</protein>
<dbReference type="SMART" id="SM00749">
    <property type="entry name" value="BON"/>
    <property type="match status" value="2"/>
</dbReference>
<evidence type="ECO:0000313" key="2">
    <source>
        <dbReference type="EMBL" id="ASG24487.1"/>
    </source>
</evidence>
<name>A0A248K0I2_9PROT</name>
<dbReference type="Proteomes" id="UP000197153">
    <property type="component" value="Chromosome 3"/>
</dbReference>